<evidence type="ECO:0000313" key="2">
    <source>
        <dbReference type="EMBL" id="OTF78126.1"/>
    </source>
</evidence>
<sequence>MLTLNFDSPFMGRVYTKSNPSQCFVNGNGQLQLQFAIPLDSRCGTYQESTSSYVNEVIVQQHSVIMTDNDRTIRVLCSFEISDQTITLGNIEQQKNVPIPNGIDVSYNKSQWKKLYGQEIAGYFCDEYCSSTINTNAYTGS</sequence>
<dbReference type="PANTHER" id="PTHR46560">
    <property type="entry name" value="CYPHER, ISOFORM B"/>
    <property type="match status" value="1"/>
</dbReference>
<keyword evidence="3" id="KW-1185">Reference proteome</keyword>
<organism evidence="2 3">
    <name type="scientific">Euroglyphus maynei</name>
    <name type="common">Mayne's house dust mite</name>
    <dbReference type="NCBI Taxonomy" id="6958"/>
    <lineage>
        <taxon>Eukaryota</taxon>
        <taxon>Metazoa</taxon>
        <taxon>Ecdysozoa</taxon>
        <taxon>Arthropoda</taxon>
        <taxon>Chelicerata</taxon>
        <taxon>Arachnida</taxon>
        <taxon>Acari</taxon>
        <taxon>Acariformes</taxon>
        <taxon>Sarcoptiformes</taxon>
        <taxon>Astigmata</taxon>
        <taxon>Psoroptidia</taxon>
        <taxon>Analgoidea</taxon>
        <taxon>Pyroglyphidae</taxon>
        <taxon>Pyroglyphinae</taxon>
        <taxon>Euroglyphus</taxon>
    </lineage>
</organism>
<dbReference type="InterPro" id="IPR001507">
    <property type="entry name" value="ZP_dom"/>
</dbReference>
<dbReference type="AlphaFoldDB" id="A0A1Y3BEU0"/>
<dbReference type="Proteomes" id="UP000194236">
    <property type="component" value="Unassembled WGS sequence"/>
</dbReference>
<dbReference type="PANTHER" id="PTHR46560:SF5">
    <property type="entry name" value="CYPHER, ISOFORM B"/>
    <property type="match status" value="1"/>
</dbReference>
<dbReference type="PROSITE" id="PS51034">
    <property type="entry name" value="ZP_2"/>
    <property type="match status" value="1"/>
</dbReference>
<reference evidence="2 3" key="1">
    <citation type="submission" date="2017-03" db="EMBL/GenBank/DDBJ databases">
        <title>Genome Survey of Euroglyphus maynei.</title>
        <authorList>
            <person name="Arlian L.G."/>
            <person name="Morgan M.S."/>
            <person name="Rider S.D."/>
        </authorList>
    </citation>
    <scope>NUCLEOTIDE SEQUENCE [LARGE SCALE GENOMIC DNA]</scope>
    <source>
        <strain evidence="2">Arlian Lab</strain>
        <tissue evidence="2">Whole body</tissue>
    </source>
</reference>
<feature type="domain" description="ZP" evidence="1">
    <location>
        <begin position="1"/>
        <end position="141"/>
    </location>
</feature>
<comment type="caution">
    <text evidence="2">The sequence shown here is derived from an EMBL/GenBank/DDBJ whole genome shotgun (WGS) entry which is preliminary data.</text>
</comment>
<gene>
    <name evidence="2" type="ORF">BLA29_008887</name>
</gene>
<evidence type="ECO:0000313" key="3">
    <source>
        <dbReference type="Proteomes" id="UP000194236"/>
    </source>
</evidence>
<accession>A0A1Y3BEU0</accession>
<name>A0A1Y3BEU0_EURMA</name>
<protein>
    <recommendedName>
        <fullName evidence="1">ZP domain-containing protein</fullName>
    </recommendedName>
</protein>
<proteinExistence type="predicted"/>
<dbReference type="OrthoDB" id="10070678at2759"/>
<evidence type="ECO:0000259" key="1">
    <source>
        <dbReference type="PROSITE" id="PS51034"/>
    </source>
</evidence>
<dbReference type="EMBL" id="MUJZ01029378">
    <property type="protein sequence ID" value="OTF78126.1"/>
    <property type="molecule type" value="Genomic_DNA"/>
</dbReference>